<evidence type="ECO:0000313" key="3">
    <source>
        <dbReference type="Proteomes" id="UP000831768"/>
    </source>
</evidence>
<reference evidence="2" key="1">
    <citation type="submission" date="2022-04" db="EMBL/GenBank/DDBJ databases">
        <title>Halocatena sp. nov., isolated from a salt lake.</title>
        <authorList>
            <person name="Cui H.-L."/>
        </authorList>
    </citation>
    <scope>NUCLEOTIDE SEQUENCE</scope>
    <source>
        <strain evidence="2">AD-1</strain>
    </source>
</reference>
<protein>
    <submittedName>
        <fullName evidence="2">Uncharacterized protein</fullName>
    </submittedName>
</protein>
<dbReference type="GeneID" id="71928801"/>
<gene>
    <name evidence="2" type="ORF">MW046_12100</name>
</gene>
<sequence>MSDQLETILPYAAGIGGFVVLAFIAFTFLDGTMRWLVLAIGVIDAIITPIVLKKGMKTETT</sequence>
<accession>A0A8U0A1N6</accession>
<organism evidence="2 3">
    <name type="scientific">Halocatena salina</name>
    <dbReference type="NCBI Taxonomy" id="2934340"/>
    <lineage>
        <taxon>Archaea</taxon>
        <taxon>Methanobacteriati</taxon>
        <taxon>Methanobacteriota</taxon>
        <taxon>Stenosarchaea group</taxon>
        <taxon>Halobacteria</taxon>
        <taxon>Halobacteriales</taxon>
        <taxon>Natronomonadaceae</taxon>
        <taxon>Halocatena</taxon>
    </lineage>
</organism>
<proteinExistence type="predicted"/>
<feature type="transmembrane region" description="Helical" evidence="1">
    <location>
        <begin position="35"/>
        <end position="52"/>
    </location>
</feature>
<evidence type="ECO:0000313" key="2">
    <source>
        <dbReference type="EMBL" id="UPM42689.1"/>
    </source>
</evidence>
<dbReference type="KEGG" id="haad:MW046_12100"/>
<keyword evidence="1" id="KW-0472">Membrane</keyword>
<keyword evidence="1" id="KW-0812">Transmembrane</keyword>
<dbReference type="EMBL" id="CP096019">
    <property type="protein sequence ID" value="UPM42689.1"/>
    <property type="molecule type" value="Genomic_DNA"/>
</dbReference>
<keyword evidence="1" id="KW-1133">Transmembrane helix</keyword>
<keyword evidence="3" id="KW-1185">Reference proteome</keyword>
<evidence type="ECO:0000256" key="1">
    <source>
        <dbReference type="SAM" id="Phobius"/>
    </source>
</evidence>
<dbReference type="Proteomes" id="UP000831768">
    <property type="component" value="Chromosome"/>
</dbReference>
<feature type="transmembrane region" description="Helical" evidence="1">
    <location>
        <begin position="7"/>
        <end position="29"/>
    </location>
</feature>
<dbReference type="RefSeq" id="WP_247993360.1">
    <property type="nucleotide sequence ID" value="NZ_CP096019.1"/>
</dbReference>
<dbReference type="AlphaFoldDB" id="A0A8U0A1N6"/>
<name>A0A8U0A1N6_9EURY</name>